<organism evidence="3 4">
    <name type="scientific">Rosa chinensis</name>
    <name type="common">China rose</name>
    <dbReference type="NCBI Taxonomy" id="74649"/>
    <lineage>
        <taxon>Eukaryota</taxon>
        <taxon>Viridiplantae</taxon>
        <taxon>Streptophyta</taxon>
        <taxon>Embryophyta</taxon>
        <taxon>Tracheophyta</taxon>
        <taxon>Spermatophyta</taxon>
        <taxon>Magnoliopsida</taxon>
        <taxon>eudicotyledons</taxon>
        <taxon>Gunneridae</taxon>
        <taxon>Pentapetalae</taxon>
        <taxon>rosids</taxon>
        <taxon>fabids</taxon>
        <taxon>Rosales</taxon>
        <taxon>Rosaceae</taxon>
        <taxon>Rosoideae</taxon>
        <taxon>Rosoideae incertae sedis</taxon>
        <taxon>Rosa</taxon>
    </lineage>
</organism>
<evidence type="ECO:0000256" key="2">
    <source>
        <dbReference type="SAM" id="Phobius"/>
    </source>
</evidence>
<evidence type="ECO:0000313" key="3">
    <source>
        <dbReference type="EMBL" id="PRQ44549.1"/>
    </source>
</evidence>
<keyword evidence="4" id="KW-1185">Reference proteome</keyword>
<evidence type="ECO:0000256" key="1">
    <source>
        <dbReference type="SAM" id="MobiDB-lite"/>
    </source>
</evidence>
<comment type="caution">
    <text evidence="3">The sequence shown here is derived from an EMBL/GenBank/DDBJ whole genome shotgun (WGS) entry which is preliminary data.</text>
</comment>
<dbReference type="EMBL" id="PDCK01000041">
    <property type="protein sequence ID" value="PRQ44549.1"/>
    <property type="molecule type" value="Genomic_DNA"/>
</dbReference>
<sequence length="116" mass="13399">MNHQKPYTQNHLSTPFLSPYQDSFSSSPRSTPPHQDPFSSLRFIFLLTKIHHHLNKIHLTKIPSNPHQFVKGFQEASRFEIGYSGKPSIKACYNCSIAICDLFLLLLTLLHLYLFN</sequence>
<keyword evidence="2" id="KW-0472">Membrane</keyword>
<evidence type="ECO:0000313" key="4">
    <source>
        <dbReference type="Proteomes" id="UP000238479"/>
    </source>
</evidence>
<gene>
    <name evidence="3" type="ORF">RchiOBHm_Chr3g0480481</name>
</gene>
<feature type="transmembrane region" description="Helical" evidence="2">
    <location>
        <begin position="91"/>
        <end position="114"/>
    </location>
</feature>
<feature type="region of interest" description="Disordered" evidence="1">
    <location>
        <begin position="1"/>
        <end position="35"/>
    </location>
</feature>
<name>A0A2P6RDM5_ROSCH</name>
<dbReference type="Gramene" id="PRQ44549">
    <property type="protein sequence ID" value="PRQ44549"/>
    <property type="gene ID" value="RchiOBHm_Chr3g0480481"/>
</dbReference>
<dbReference type="AlphaFoldDB" id="A0A2P6RDM5"/>
<feature type="compositionally biased region" description="Polar residues" evidence="1">
    <location>
        <begin position="1"/>
        <end position="29"/>
    </location>
</feature>
<keyword evidence="2" id="KW-0812">Transmembrane</keyword>
<reference evidence="3 4" key="1">
    <citation type="journal article" date="2018" name="Nat. Genet.">
        <title>The Rosa genome provides new insights in the design of modern roses.</title>
        <authorList>
            <person name="Bendahmane M."/>
        </authorList>
    </citation>
    <scope>NUCLEOTIDE SEQUENCE [LARGE SCALE GENOMIC DNA]</scope>
    <source>
        <strain evidence="4">cv. Old Blush</strain>
    </source>
</reference>
<proteinExistence type="predicted"/>
<protein>
    <submittedName>
        <fullName evidence="3">Uncharacterized protein</fullName>
    </submittedName>
</protein>
<keyword evidence="2" id="KW-1133">Transmembrane helix</keyword>
<accession>A0A2P6RDM5</accession>
<dbReference type="Proteomes" id="UP000238479">
    <property type="component" value="Chromosome 3"/>
</dbReference>